<name>A0ABV5VYY3_9BACL</name>
<dbReference type="InterPro" id="IPR036291">
    <property type="entry name" value="NAD(P)-bd_dom_sf"/>
</dbReference>
<evidence type="ECO:0000313" key="3">
    <source>
        <dbReference type="Proteomes" id="UP001589619"/>
    </source>
</evidence>
<accession>A0ABV5VYY3</accession>
<sequence>MRGALGGKGVRVNSETPGPFPNPHLQQNVAFPQQLGKKTMLGREGTAEEVAGAVVFLASGASSY</sequence>
<dbReference type="PRINTS" id="PR00081">
    <property type="entry name" value="GDHRDH"/>
</dbReference>
<evidence type="ECO:0000256" key="1">
    <source>
        <dbReference type="SAM" id="MobiDB-lite"/>
    </source>
</evidence>
<comment type="caution">
    <text evidence="2">The sequence shown here is derived from an EMBL/GenBank/DDBJ whole genome shotgun (WGS) entry which is preliminary data.</text>
</comment>
<dbReference type="Gene3D" id="3.40.50.720">
    <property type="entry name" value="NAD(P)-binding Rossmann-like Domain"/>
    <property type="match status" value="1"/>
</dbReference>
<dbReference type="Pfam" id="PF13561">
    <property type="entry name" value="adh_short_C2"/>
    <property type="match status" value="1"/>
</dbReference>
<keyword evidence="3" id="KW-1185">Reference proteome</keyword>
<gene>
    <name evidence="2" type="ORF">ACFFNY_18170</name>
</gene>
<evidence type="ECO:0000313" key="2">
    <source>
        <dbReference type="EMBL" id="MFB9753496.1"/>
    </source>
</evidence>
<protein>
    <submittedName>
        <fullName evidence="2">SDR family oxidoreductase</fullName>
    </submittedName>
</protein>
<dbReference type="Proteomes" id="UP001589619">
    <property type="component" value="Unassembled WGS sequence"/>
</dbReference>
<organism evidence="2 3">
    <name type="scientific">Paenibacillus hodogayensis</name>
    <dbReference type="NCBI Taxonomy" id="279208"/>
    <lineage>
        <taxon>Bacteria</taxon>
        <taxon>Bacillati</taxon>
        <taxon>Bacillota</taxon>
        <taxon>Bacilli</taxon>
        <taxon>Bacillales</taxon>
        <taxon>Paenibacillaceae</taxon>
        <taxon>Paenibacillus</taxon>
    </lineage>
</organism>
<reference evidence="2 3" key="1">
    <citation type="submission" date="2024-09" db="EMBL/GenBank/DDBJ databases">
        <authorList>
            <person name="Sun Q."/>
            <person name="Mori K."/>
        </authorList>
    </citation>
    <scope>NUCLEOTIDE SEQUENCE [LARGE SCALE GENOMIC DNA]</scope>
    <source>
        <strain evidence="2 3">JCM 12520</strain>
    </source>
</reference>
<dbReference type="EMBL" id="JBHMAG010000012">
    <property type="protein sequence ID" value="MFB9753496.1"/>
    <property type="molecule type" value="Genomic_DNA"/>
</dbReference>
<dbReference type="RefSeq" id="WP_344901240.1">
    <property type="nucleotide sequence ID" value="NZ_BAAAYO010000001.1"/>
</dbReference>
<dbReference type="InterPro" id="IPR002347">
    <property type="entry name" value="SDR_fam"/>
</dbReference>
<feature type="region of interest" description="Disordered" evidence="1">
    <location>
        <begin position="1"/>
        <end position="25"/>
    </location>
</feature>
<proteinExistence type="predicted"/>
<dbReference type="SUPFAM" id="SSF51735">
    <property type="entry name" value="NAD(P)-binding Rossmann-fold domains"/>
    <property type="match status" value="1"/>
</dbReference>